<evidence type="ECO:0000313" key="4">
    <source>
        <dbReference type="EMBL" id="AXI77619.1"/>
    </source>
</evidence>
<gene>
    <name evidence="4" type="primary">ssb</name>
    <name evidence="4" type="ORF">C7M71_009355</name>
</gene>
<evidence type="ECO:0000256" key="1">
    <source>
        <dbReference type="ARBA" id="ARBA00023125"/>
    </source>
</evidence>
<dbReference type="EMBL" id="CP031264">
    <property type="protein sequence ID" value="AXI77619.1"/>
    <property type="molecule type" value="Genomic_DNA"/>
</dbReference>
<protein>
    <recommendedName>
        <fullName evidence="2 3">Single-stranded DNA-binding protein</fullName>
        <shortName evidence="2">SSB</shortName>
    </recommendedName>
</protein>
<keyword evidence="5" id="KW-1185">Reference proteome</keyword>
<dbReference type="InterPro" id="IPR011344">
    <property type="entry name" value="ssDNA-bd"/>
</dbReference>
<dbReference type="AlphaFoldDB" id="A0A345SV64"/>
<keyword evidence="1 2" id="KW-0238">DNA-binding</keyword>
<dbReference type="Gene3D" id="2.40.50.140">
    <property type="entry name" value="Nucleic acid-binding proteins"/>
    <property type="match status" value="1"/>
</dbReference>
<dbReference type="Proteomes" id="UP000249340">
    <property type="component" value="Chromosome"/>
</dbReference>
<dbReference type="GO" id="GO:0003697">
    <property type="term" value="F:single-stranded DNA binding"/>
    <property type="evidence" value="ECO:0007669"/>
    <property type="project" value="UniProtKB-UniRule"/>
</dbReference>
<dbReference type="InterPro" id="IPR012340">
    <property type="entry name" value="NA-bd_OB-fold"/>
</dbReference>
<evidence type="ECO:0000313" key="5">
    <source>
        <dbReference type="Proteomes" id="UP000249340"/>
    </source>
</evidence>
<name>A0A345SV64_9ACTN</name>
<dbReference type="PROSITE" id="PS50935">
    <property type="entry name" value="SSB"/>
    <property type="match status" value="1"/>
</dbReference>
<dbReference type="HAMAP" id="MF_00984">
    <property type="entry name" value="SSB"/>
    <property type="match status" value="1"/>
</dbReference>
<dbReference type="Pfam" id="PF00436">
    <property type="entry name" value="SSB"/>
    <property type="match status" value="1"/>
</dbReference>
<dbReference type="SUPFAM" id="SSF50249">
    <property type="entry name" value="Nucleic acid-binding proteins"/>
    <property type="match status" value="1"/>
</dbReference>
<evidence type="ECO:0000256" key="2">
    <source>
        <dbReference type="HAMAP-Rule" id="MF_00984"/>
    </source>
</evidence>
<comment type="caution">
    <text evidence="2">Lacks conserved residue(s) required for the propagation of feature annotation.</text>
</comment>
<dbReference type="GO" id="GO:0006260">
    <property type="term" value="P:DNA replication"/>
    <property type="evidence" value="ECO:0007669"/>
    <property type="project" value="InterPro"/>
</dbReference>
<evidence type="ECO:0000256" key="3">
    <source>
        <dbReference type="RuleBase" id="RU000524"/>
    </source>
</evidence>
<dbReference type="CDD" id="cd04496">
    <property type="entry name" value="SSB_OBF"/>
    <property type="match status" value="1"/>
</dbReference>
<dbReference type="NCBIfam" id="TIGR00621">
    <property type="entry name" value="ssb"/>
    <property type="match status" value="1"/>
</dbReference>
<dbReference type="InterPro" id="IPR000424">
    <property type="entry name" value="Primosome_PriB/ssb"/>
</dbReference>
<comment type="subunit">
    <text evidence="2">Homotetramer.</text>
</comment>
<reference evidence="5" key="1">
    <citation type="submission" date="2018-07" db="EMBL/GenBank/DDBJ databases">
        <title>Streptacidiphilus bronchialis DSM 106435 chromosome.</title>
        <authorList>
            <person name="Batra D."/>
            <person name="Gulvik C.A."/>
        </authorList>
    </citation>
    <scope>NUCLEOTIDE SEQUENCE [LARGE SCALE GENOMIC DNA]</scope>
    <source>
        <strain evidence="5">DSM 106435</strain>
    </source>
</reference>
<sequence>MDPVGIGRRCPFRPTGRSGQVERWALDRGIGNPVNCHERSRMVNRLITGAPVRGNGVFHIPELSTGFRGWLAGVGGAGHSLGNATNDGGVSVNETMVTIVGNAATDVRYSTTSAGVPLASFRLASTERRYDRQQGAWVDGETSFVTVWAWRWMAENVVSSVSKGDPLLVAGKLRVREREQDGKRTVTVDIDAWALGHDLSRGTSAFRRAVRARPELVEQQPSWERADGGGAAVVPPGRVVAPV</sequence>
<dbReference type="KEGG" id="stri:C7M71_009355"/>
<accession>A0A345SV64</accession>
<organism evidence="4 5">
    <name type="scientific">Peterkaempfera bronchialis</name>
    <dbReference type="NCBI Taxonomy" id="2126346"/>
    <lineage>
        <taxon>Bacteria</taxon>
        <taxon>Bacillati</taxon>
        <taxon>Actinomycetota</taxon>
        <taxon>Actinomycetes</taxon>
        <taxon>Kitasatosporales</taxon>
        <taxon>Streptomycetaceae</taxon>
        <taxon>Peterkaempfera</taxon>
    </lineage>
</organism>
<proteinExistence type="inferred from homology"/>
<dbReference type="OrthoDB" id="4427276at2"/>